<organism evidence="7 8">
    <name type="scientific">Pseudolabrys taiwanensis</name>
    <dbReference type="NCBI Taxonomy" id="331696"/>
    <lineage>
        <taxon>Bacteria</taxon>
        <taxon>Pseudomonadati</taxon>
        <taxon>Pseudomonadota</taxon>
        <taxon>Alphaproteobacteria</taxon>
        <taxon>Hyphomicrobiales</taxon>
        <taxon>Xanthobacteraceae</taxon>
        <taxon>Pseudolabrys</taxon>
    </lineage>
</organism>
<accession>A0A345ZR87</accession>
<feature type="transmembrane region" description="Helical" evidence="5">
    <location>
        <begin position="269"/>
        <end position="289"/>
    </location>
</feature>
<sequence>MAKSLRAATVAIIGRSLPTCRRCRKATSTGPWRRAARRSPISTTWPSTPRQPPASPPPRSDRRPQKFRRSPRRAHGAPSPWGLYRGGAAGHSPDAGIHIMTETTESLGSAHAPHVRIVGAVSAAHFVSHYYIILLAPLMPFVRAEYGVTYTEIGFAFAAFNVVSAALQTPAGFIVDRVGARPLLIGGLLLGAFAFIAAGLIDSFWVFVAMFAVAGIGNTVYHPADYAMLSQHVPARSIGQAFSVHTFAGMLGSAVAPFSLLLMQDFWGWRGAFVGAGILGIAVAALLAMTGEGPVTPHSRQAAAPDQSAWSLLFSAPIVLNLVFFMLIAITNAGLSNYSVVALGVLHGTPVATANTALTGFLLLSAIGVLMGGLLVARTSRHGLVTALGLAATGVFTFIVGEVDFGAVMLVVAMSLAGLAAGIISPSRDMIVREVTPPGSFGKVFGFVTTGFNIGGIIAPLIFGPLMDHGSPRLVFLVVAVLSMLTILTVLTRRRPLTQNE</sequence>
<keyword evidence="1 5" id="KW-0812">Transmembrane</keyword>
<evidence type="ECO:0000313" key="7">
    <source>
        <dbReference type="EMBL" id="AXK79434.1"/>
    </source>
</evidence>
<feature type="domain" description="Major facilitator superfamily (MFS) profile" evidence="6">
    <location>
        <begin position="117"/>
        <end position="498"/>
    </location>
</feature>
<feature type="compositionally biased region" description="Pro residues" evidence="4">
    <location>
        <begin position="49"/>
        <end position="58"/>
    </location>
</feature>
<feature type="transmembrane region" description="Helical" evidence="5">
    <location>
        <begin position="310"/>
        <end position="331"/>
    </location>
</feature>
<dbReference type="Pfam" id="PF07690">
    <property type="entry name" value="MFS_1"/>
    <property type="match status" value="1"/>
</dbReference>
<dbReference type="InterPro" id="IPR036259">
    <property type="entry name" value="MFS_trans_sf"/>
</dbReference>
<dbReference type="GO" id="GO:0005886">
    <property type="term" value="C:plasma membrane"/>
    <property type="evidence" value="ECO:0007669"/>
    <property type="project" value="TreeGrafter"/>
</dbReference>
<dbReference type="GO" id="GO:0022857">
    <property type="term" value="F:transmembrane transporter activity"/>
    <property type="evidence" value="ECO:0007669"/>
    <property type="project" value="InterPro"/>
</dbReference>
<feature type="transmembrane region" description="Helical" evidence="5">
    <location>
        <begin position="473"/>
        <end position="491"/>
    </location>
</feature>
<dbReference type="KEGG" id="ptaw:DW352_02220"/>
<feature type="transmembrane region" description="Helical" evidence="5">
    <location>
        <begin position="204"/>
        <end position="221"/>
    </location>
</feature>
<feature type="transmembrane region" description="Helical" evidence="5">
    <location>
        <begin position="351"/>
        <end position="376"/>
    </location>
</feature>
<reference evidence="7 8" key="1">
    <citation type="submission" date="2018-07" db="EMBL/GenBank/DDBJ databases">
        <authorList>
            <person name="Quirk P.G."/>
            <person name="Krulwich T.A."/>
        </authorList>
    </citation>
    <scope>NUCLEOTIDE SEQUENCE [LARGE SCALE GENOMIC DNA]</scope>
    <source>
        <strain evidence="7 8">CC-BB4</strain>
    </source>
</reference>
<keyword evidence="8" id="KW-1185">Reference proteome</keyword>
<feature type="transmembrane region" description="Helical" evidence="5">
    <location>
        <begin position="242"/>
        <end position="263"/>
    </location>
</feature>
<evidence type="ECO:0000256" key="4">
    <source>
        <dbReference type="SAM" id="MobiDB-lite"/>
    </source>
</evidence>
<proteinExistence type="predicted"/>
<dbReference type="Gene3D" id="1.20.1250.20">
    <property type="entry name" value="MFS general substrate transporter like domains"/>
    <property type="match status" value="2"/>
</dbReference>
<feature type="transmembrane region" description="Helical" evidence="5">
    <location>
        <begin position="383"/>
        <end position="401"/>
    </location>
</feature>
<dbReference type="PANTHER" id="PTHR43129:SF1">
    <property type="entry name" value="FOSMIDOMYCIN RESISTANCE PROTEIN"/>
    <property type="match status" value="1"/>
</dbReference>
<feature type="transmembrane region" description="Helical" evidence="5">
    <location>
        <begin position="115"/>
        <end position="133"/>
    </location>
</feature>
<feature type="compositionally biased region" description="Basic residues" evidence="4">
    <location>
        <begin position="65"/>
        <end position="75"/>
    </location>
</feature>
<dbReference type="OrthoDB" id="8894129at2"/>
<evidence type="ECO:0000256" key="1">
    <source>
        <dbReference type="ARBA" id="ARBA00022692"/>
    </source>
</evidence>
<keyword evidence="2 5" id="KW-1133">Transmembrane helix</keyword>
<evidence type="ECO:0000256" key="2">
    <source>
        <dbReference type="ARBA" id="ARBA00022989"/>
    </source>
</evidence>
<evidence type="ECO:0000256" key="5">
    <source>
        <dbReference type="SAM" id="Phobius"/>
    </source>
</evidence>
<keyword evidence="3 5" id="KW-0472">Membrane</keyword>
<dbReference type="EMBL" id="CP031417">
    <property type="protein sequence ID" value="AXK79434.1"/>
    <property type="molecule type" value="Genomic_DNA"/>
</dbReference>
<dbReference type="PROSITE" id="PS50850">
    <property type="entry name" value="MFS"/>
    <property type="match status" value="1"/>
</dbReference>
<dbReference type="InterPro" id="IPR020846">
    <property type="entry name" value="MFS_dom"/>
</dbReference>
<name>A0A345ZR87_9HYPH</name>
<feature type="transmembrane region" description="Helical" evidence="5">
    <location>
        <begin position="444"/>
        <end position="467"/>
    </location>
</feature>
<evidence type="ECO:0000259" key="6">
    <source>
        <dbReference type="PROSITE" id="PS50850"/>
    </source>
</evidence>
<dbReference type="Proteomes" id="UP000254889">
    <property type="component" value="Chromosome"/>
</dbReference>
<gene>
    <name evidence="7" type="ORF">DW352_02220</name>
</gene>
<feature type="region of interest" description="Disordered" evidence="4">
    <location>
        <begin position="23"/>
        <end position="85"/>
    </location>
</feature>
<feature type="transmembrane region" description="Helical" evidence="5">
    <location>
        <begin position="182"/>
        <end position="198"/>
    </location>
</feature>
<dbReference type="AlphaFoldDB" id="A0A345ZR87"/>
<feature type="transmembrane region" description="Helical" evidence="5">
    <location>
        <begin position="407"/>
        <end position="424"/>
    </location>
</feature>
<evidence type="ECO:0000256" key="3">
    <source>
        <dbReference type="ARBA" id="ARBA00023136"/>
    </source>
</evidence>
<feature type="transmembrane region" description="Helical" evidence="5">
    <location>
        <begin position="153"/>
        <end position="175"/>
    </location>
</feature>
<evidence type="ECO:0000313" key="8">
    <source>
        <dbReference type="Proteomes" id="UP000254889"/>
    </source>
</evidence>
<dbReference type="SUPFAM" id="SSF103473">
    <property type="entry name" value="MFS general substrate transporter"/>
    <property type="match status" value="1"/>
</dbReference>
<dbReference type="PANTHER" id="PTHR43129">
    <property type="entry name" value="FOSMIDOMYCIN RESISTANCE PROTEIN"/>
    <property type="match status" value="1"/>
</dbReference>
<dbReference type="InterPro" id="IPR011701">
    <property type="entry name" value="MFS"/>
</dbReference>
<protein>
    <submittedName>
        <fullName evidence="7">MFS transporter</fullName>
    </submittedName>
</protein>